<evidence type="ECO:0000256" key="1">
    <source>
        <dbReference type="SAM" id="Phobius"/>
    </source>
</evidence>
<accession>A0A0K2FNA9</accession>
<dbReference type="KEGG" id="vg:26629418"/>
<dbReference type="Proteomes" id="UP000201083">
    <property type="component" value="Segment"/>
</dbReference>
<keyword evidence="1" id="KW-0472">Membrane</keyword>
<reference evidence="2 3" key="1">
    <citation type="submission" date="2015-07" db="EMBL/GenBank/DDBJ databases">
        <authorList>
            <person name="Ntshalintshall L."/>
            <person name="Reedoy K."/>
            <person name="Ramruthan J."/>
            <person name="Borthwick M."/>
            <person name="Moodley O.R."/>
            <person name="Larsen M.H."/>
            <person name="Russell D.H."/>
            <person name="Bowman C.A."/>
            <person name="Pope W.A."/>
            <person name="Mavrich T.H."/>
            <person name="Guerrero C.N."/>
            <person name="Jacobs-Sera D.A."/>
            <person name="Hendrix R.W."/>
            <person name="Hatfull G.F."/>
        </authorList>
    </citation>
    <scope>NUCLEOTIDE SEQUENCE [LARGE SCALE GENOMIC DNA]</scope>
</reference>
<protein>
    <submittedName>
        <fullName evidence="2">Uncharacterized protein</fullName>
    </submittedName>
</protein>
<dbReference type="RefSeq" id="YP_009202443.1">
    <property type="nucleotide sequence ID" value="NC_028843.1"/>
</dbReference>
<gene>
    <name evidence="2" type="primary">57</name>
    <name evidence="2" type="ORF">LOLLY9_57</name>
</gene>
<organism evidence="2 3">
    <name type="scientific">Mycobacterium phage Lolly9</name>
    <dbReference type="NCBI Taxonomy" id="1698711"/>
    <lineage>
        <taxon>Viruses</taxon>
        <taxon>Duplodnaviria</taxon>
        <taxon>Heunggongvirae</taxon>
        <taxon>Uroviricota</taxon>
        <taxon>Caudoviricetes</taxon>
        <taxon>Vilmaviridae</taxon>
        <taxon>Lclasvirinae</taxon>
        <taxon>Lumosvirus</taxon>
        <taxon>Lumosvirus lolly9</taxon>
    </lineage>
</organism>
<keyword evidence="1" id="KW-0812">Transmembrane</keyword>
<dbReference type="GeneID" id="26629418"/>
<dbReference type="EMBL" id="KT281791">
    <property type="protein sequence ID" value="ALA48474.1"/>
    <property type="molecule type" value="Genomic_DNA"/>
</dbReference>
<keyword evidence="3" id="KW-1185">Reference proteome</keyword>
<feature type="transmembrane region" description="Helical" evidence="1">
    <location>
        <begin position="6"/>
        <end position="39"/>
    </location>
</feature>
<name>A0A0K2FNA9_9CAUD</name>
<proteinExistence type="predicted"/>
<evidence type="ECO:0000313" key="3">
    <source>
        <dbReference type="Proteomes" id="UP000201083"/>
    </source>
</evidence>
<keyword evidence="1" id="KW-1133">Transmembrane helix</keyword>
<evidence type="ECO:0000313" key="2">
    <source>
        <dbReference type="EMBL" id="ALA48474.1"/>
    </source>
</evidence>
<sequence>MIVEALLTALVMVLLIMVAFAPWYVILALLLAFGAGYVYAGRVYEFPRRG</sequence>